<dbReference type="AlphaFoldDB" id="A0A1G2CV01"/>
<dbReference type="Proteomes" id="UP000177122">
    <property type="component" value="Unassembled WGS sequence"/>
</dbReference>
<accession>A0A1G2CV01</accession>
<organism evidence="2 3">
    <name type="scientific">Candidatus Lloydbacteria bacterium RIFCSPHIGHO2_01_FULL_49_22</name>
    <dbReference type="NCBI Taxonomy" id="1798658"/>
    <lineage>
        <taxon>Bacteria</taxon>
        <taxon>Candidatus Lloydiibacteriota</taxon>
    </lineage>
</organism>
<evidence type="ECO:0000256" key="1">
    <source>
        <dbReference type="SAM" id="Phobius"/>
    </source>
</evidence>
<sequence>MAIEHFYYFGERPDIVSLLKYRYYLFMQKNSEGGYLPLIALMVIVAIIGLLYTKIYFTPQLPPATDSFQPLSASGTPARTGFERAHADVDAAKVVQKKLNERNAETNAALFE</sequence>
<name>A0A1G2CV01_9BACT</name>
<keyword evidence="1" id="KW-1133">Transmembrane helix</keyword>
<keyword evidence="1" id="KW-0812">Transmembrane</keyword>
<gene>
    <name evidence="2" type="ORF">A2845_02585</name>
</gene>
<evidence type="ECO:0000313" key="2">
    <source>
        <dbReference type="EMBL" id="OGZ05183.1"/>
    </source>
</evidence>
<protein>
    <submittedName>
        <fullName evidence="2">Uncharacterized protein</fullName>
    </submittedName>
</protein>
<evidence type="ECO:0000313" key="3">
    <source>
        <dbReference type="Proteomes" id="UP000177122"/>
    </source>
</evidence>
<dbReference type="EMBL" id="MHLI01000015">
    <property type="protein sequence ID" value="OGZ05183.1"/>
    <property type="molecule type" value="Genomic_DNA"/>
</dbReference>
<reference evidence="2 3" key="1">
    <citation type="journal article" date="2016" name="Nat. Commun.">
        <title>Thousands of microbial genomes shed light on interconnected biogeochemical processes in an aquifer system.</title>
        <authorList>
            <person name="Anantharaman K."/>
            <person name="Brown C.T."/>
            <person name="Hug L.A."/>
            <person name="Sharon I."/>
            <person name="Castelle C.J."/>
            <person name="Probst A.J."/>
            <person name="Thomas B.C."/>
            <person name="Singh A."/>
            <person name="Wilkins M.J."/>
            <person name="Karaoz U."/>
            <person name="Brodie E.L."/>
            <person name="Williams K.H."/>
            <person name="Hubbard S.S."/>
            <person name="Banfield J.F."/>
        </authorList>
    </citation>
    <scope>NUCLEOTIDE SEQUENCE [LARGE SCALE GENOMIC DNA]</scope>
</reference>
<feature type="transmembrane region" description="Helical" evidence="1">
    <location>
        <begin position="34"/>
        <end position="52"/>
    </location>
</feature>
<comment type="caution">
    <text evidence="2">The sequence shown here is derived from an EMBL/GenBank/DDBJ whole genome shotgun (WGS) entry which is preliminary data.</text>
</comment>
<proteinExistence type="predicted"/>
<keyword evidence="1" id="KW-0472">Membrane</keyword>